<sequence length="164" mass="16403">MTALPDARGLVALLVDRGATLATAESLTGGRLAAAVTGVPGASAAYVGGIVAYATRVKQELLGVPDALVATHGVVSAECARAMASGVRTALDATWGISTTGVAGPDRQEGKPVGTVFVGLAGPAGSEAVELSLAGDRADVQDQTVGEAIATLVWKLRREEPGLR</sequence>
<dbReference type="NCBIfam" id="TIGR00199">
    <property type="entry name" value="PncC_domain"/>
    <property type="match status" value="1"/>
</dbReference>
<reference evidence="3" key="1">
    <citation type="journal article" date="2019" name="Int. J. Syst. Evol. Microbiol.">
        <title>The Global Catalogue of Microorganisms (GCM) 10K type strain sequencing project: providing services to taxonomists for standard genome sequencing and annotation.</title>
        <authorList>
            <consortium name="The Broad Institute Genomics Platform"/>
            <consortium name="The Broad Institute Genome Sequencing Center for Infectious Disease"/>
            <person name="Wu L."/>
            <person name="Ma J."/>
        </authorList>
    </citation>
    <scope>NUCLEOTIDE SEQUENCE [LARGE SCALE GENOMIC DNA]</scope>
    <source>
        <strain evidence="3">CGMCC 1.12477</strain>
    </source>
</reference>
<proteinExistence type="predicted"/>
<protein>
    <submittedName>
        <fullName evidence="2">CinA family protein</fullName>
    </submittedName>
</protein>
<dbReference type="InterPro" id="IPR036653">
    <property type="entry name" value="CinA-like_C"/>
</dbReference>
<accession>A0ABW4TVD4</accession>
<organism evidence="2 3">
    <name type="scientific">Nocardioides aestuarii</name>
    <dbReference type="NCBI Taxonomy" id="252231"/>
    <lineage>
        <taxon>Bacteria</taxon>
        <taxon>Bacillati</taxon>
        <taxon>Actinomycetota</taxon>
        <taxon>Actinomycetes</taxon>
        <taxon>Propionibacteriales</taxon>
        <taxon>Nocardioidaceae</taxon>
        <taxon>Nocardioides</taxon>
    </lineage>
</organism>
<keyword evidence="3" id="KW-1185">Reference proteome</keyword>
<dbReference type="RefSeq" id="WP_343921345.1">
    <property type="nucleotide sequence ID" value="NZ_BAAAJT010000003.1"/>
</dbReference>
<dbReference type="SUPFAM" id="SSF142433">
    <property type="entry name" value="CinA-like"/>
    <property type="match status" value="1"/>
</dbReference>
<name>A0ABW4TVD4_9ACTN</name>
<dbReference type="InterPro" id="IPR008136">
    <property type="entry name" value="CinA_C"/>
</dbReference>
<dbReference type="Proteomes" id="UP001597351">
    <property type="component" value="Unassembled WGS sequence"/>
</dbReference>
<evidence type="ECO:0000313" key="2">
    <source>
        <dbReference type="EMBL" id="MFD1948971.1"/>
    </source>
</evidence>
<feature type="domain" description="CinA C-terminal" evidence="1">
    <location>
        <begin position="10"/>
        <end position="152"/>
    </location>
</feature>
<comment type="caution">
    <text evidence="2">The sequence shown here is derived from an EMBL/GenBank/DDBJ whole genome shotgun (WGS) entry which is preliminary data.</text>
</comment>
<dbReference type="EMBL" id="JBHUGD010000004">
    <property type="protein sequence ID" value="MFD1948971.1"/>
    <property type="molecule type" value="Genomic_DNA"/>
</dbReference>
<dbReference type="Pfam" id="PF02464">
    <property type="entry name" value="CinA"/>
    <property type="match status" value="1"/>
</dbReference>
<evidence type="ECO:0000259" key="1">
    <source>
        <dbReference type="Pfam" id="PF02464"/>
    </source>
</evidence>
<evidence type="ECO:0000313" key="3">
    <source>
        <dbReference type="Proteomes" id="UP001597351"/>
    </source>
</evidence>
<dbReference type="Gene3D" id="3.90.950.20">
    <property type="entry name" value="CinA-like"/>
    <property type="match status" value="1"/>
</dbReference>
<gene>
    <name evidence="2" type="ORF">ACFSDE_19360</name>
</gene>